<dbReference type="InterPro" id="IPR012677">
    <property type="entry name" value="Nucleotide-bd_a/b_plait_sf"/>
</dbReference>
<feature type="compositionally biased region" description="Basic residues" evidence="3">
    <location>
        <begin position="16"/>
        <end position="25"/>
    </location>
</feature>
<dbReference type="Pfam" id="PF00076">
    <property type="entry name" value="RRM_1"/>
    <property type="match status" value="2"/>
</dbReference>
<dbReference type="PANTHER" id="PTHR23236">
    <property type="entry name" value="EUKARYOTIC TRANSLATION INITIATION FACTOR 4B/4H"/>
    <property type="match status" value="1"/>
</dbReference>
<feature type="compositionally biased region" description="Polar residues" evidence="3">
    <location>
        <begin position="350"/>
        <end position="361"/>
    </location>
</feature>
<proteinExistence type="predicted"/>
<evidence type="ECO:0000256" key="2">
    <source>
        <dbReference type="PROSITE-ProRule" id="PRU00176"/>
    </source>
</evidence>
<feature type="transmembrane region" description="Helical" evidence="4">
    <location>
        <begin position="245"/>
        <end position="266"/>
    </location>
</feature>
<dbReference type="InterPro" id="IPR035979">
    <property type="entry name" value="RBD_domain_sf"/>
</dbReference>
<organism evidence="6 7">
    <name type="scientific">Miscanthus lutarioriparius</name>
    <dbReference type="NCBI Taxonomy" id="422564"/>
    <lineage>
        <taxon>Eukaryota</taxon>
        <taxon>Viridiplantae</taxon>
        <taxon>Streptophyta</taxon>
        <taxon>Embryophyta</taxon>
        <taxon>Tracheophyta</taxon>
        <taxon>Spermatophyta</taxon>
        <taxon>Magnoliopsida</taxon>
        <taxon>Liliopsida</taxon>
        <taxon>Poales</taxon>
        <taxon>Poaceae</taxon>
        <taxon>PACMAD clade</taxon>
        <taxon>Panicoideae</taxon>
        <taxon>Andropogonodae</taxon>
        <taxon>Andropogoneae</taxon>
        <taxon>Saccharinae</taxon>
        <taxon>Miscanthus</taxon>
    </lineage>
</organism>
<accession>A0A811M6Q4</accession>
<dbReference type="PANTHER" id="PTHR23236:SF108">
    <property type="entry name" value="OS03G0123200 PROTEIN"/>
    <property type="match status" value="1"/>
</dbReference>
<name>A0A811M6Q4_9POAL</name>
<dbReference type="InterPro" id="IPR000504">
    <property type="entry name" value="RRM_dom"/>
</dbReference>
<keyword evidence="7" id="KW-1185">Reference proteome</keyword>
<comment type="caution">
    <text evidence="6">The sequence shown here is derived from an EMBL/GenBank/DDBJ whole genome shotgun (WGS) entry which is preliminary data.</text>
</comment>
<feature type="region of interest" description="Disordered" evidence="3">
    <location>
        <begin position="333"/>
        <end position="361"/>
    </location>
</feature>
<dbReference type="SUPFAM" id="SSF54928">
    <property type="entry name" value="RNA-binding domain, RBD"/>
    <property type="match status" value="2"/>
</dbReference>
<dbReference type="GO" id="GO:0003723">
    <property type="term" value="F:RNA binding"/>
    <property type="evidence" value="ECO:0007669"/>
    <property type="project" value="UniProtKB-UniRule"/>
</dbReference>
<evidence type="ECO:0000256" key="3">
    <source>
        <dbReference type="SAM" id="MobiDB-lite"/>
    </source>
</evidence>
<feature type="domain" description="RRM" evidence="5">
    <location>
        <begin position="177"/>
        <end position="246"/>
    </location>
</feature>
<dbReference type="OrthoDB" id="439808at2759"/>
<dbReference type="AlphaFoldDB" id="A0A811M6Q4"/>
<evidence type="ECO:0000256" key="4">
    <source>
        <dbReference type="SAM" id="Phobius"/>
    </source>
</evidence>
<dbReference type="PROSITE" id="PS50102">
    <property type="entry name" value="RRM"/>
    <property type="match status" value="2"/>
</dbReference>
<dbReference type="Gene3D" id="3.30.70.330">
    <property type="match status" value="2"/>
</dbReference>
<dbReference type="Proteomes" id="UP000604825">
    <property type="component" value="Unassembled WGS sequence"/>
</dbReference>
<feature type="region of interest" description="Disordered" evidence="3">
    <location>
        <begin position="1"/>
        <end position="51"/>
    </location>
</feature>
<keyword evidence="4" id="KW-0472">Membrane</keyword>
<evidence type="ECO:0000313" key="6">
    <source>
        <dbReference type="EMBL" id="CAD6201691.1"/>
    </source>
</evidence>
<keyword evidence="4" id="KW-0812">Transmembrane</keyword>
<evidence type="ECO:0000313" key="7">
    <source>
        <dbReference type="Proteomes" id="UP000604825"/>
    </source>
</evidence>
<evidence type="ECO:0000259" key="5">
    <source>
        <dbReference type="PROSITE" id="PS50102"/>
    </source>
</evidence>
<reference evidence="6" key="1">
    <citation type="submission" date="2020-10" db="EMBL/GenBank/DDBJ databases">
        <authorList>
            <person name="Han B."/>
            <person name="Lu T."/>
            <person name="Zhao Q."/>
            <person name="Huang X."/>
            <person name="Zhao Y."/>
        </authorList>
    </citation>
    <scope>NUCLEOTIDE SEQUENCE</scope>
</reference>
<dbReference type="SMART" id="SM00360">
    <property type="entry name" value="RRM"/>
    <property type="match status" value="2"/>
</dbReference>
<evidence type="ECO:0000256" key="1">
    <source>
        <dbReference type="ARBA" id="ARBA00022884"/>
    </source>
</evidence>
<protein>
    <recommendedName>
        <fullName evidence="5">RRM domain-containing protein</fullName>
    </recommendedName>
</protein>
<keyword evidence="4" id="KW-1133">Transmembrane helix</keyword>
<sequence>MAAEDQTPCTKPRPDKAKKRKKPKRDKWGQPIAAAAAEEPSVEPEKEHPAVEVEAAVQVEKAAEEEATAAAEGYEPGKVVASGLPYTTTEADIRKLFEFYGPLQSVQLSRFPDSGNFRGLAFICFESEEDAIKSLELDGFKIGLRYMRVERCRVTATSNKKRKAEFQTDPKKSKGCLSAYVGNLSWNVTEKDLRDFFRSSKIASVRFAIDKRTGGSRGFCHVDFQDDESLERAVAMNQSELQGAVLGPVHLVGSLVFGLAFGGLWFSVREKHRWLWLGLNLVEKQMFNGDANLGHFTPVLLPAELLLEVCMYAVTCWASLRLPDLSKETKVRDEDSAHHNAGVHGRQPSFDGTSGSRSFDE</sequence>
<keyword evidence="1 2" id="KW-0694">RNA-binding</keyword>
<dbReference type="EMBL" id="CAJGYO010000001">
    <property type="protein sequence ID" value="CAD6201691.1"/>
    <property type="molecule type" value="Genomic_DNA"/>
</dbReference>
<gene>
    <name evidence="6" type="ORF">NCGR_LOCUS186</name>
</gene>
<feature type="domain" description="RRM" evidence="5">
    <location>
        <begin position="77"/>
        <end position="154"/>
    </location>
</feature>